<accession>A0AA39DQ13</accession>
<gene>
    <name evidence="4" type="ORF">PVL29_011858</name>
</gene>
<evidence type="ECO:0000313" key="4">
    <source>
        <dbReference type="EMBL" id="KAJ9692936.1"/>
    </source>
</evidence>
<dbReference type="SUPFAM" id="SSF52058">
    <property type="entry name" value="L domain-like"/>
    <property type="match status" value="1"/>
</dbReference>
<evidence type="ECO:0000259" key="3">
    <source>
        <dbReference type="Pfam" id="PF20160"/>
    </source>
</evidence>
<protein>
    <recommendedName>
        <fullName evidence="3">C-JID domain-containing protein</fullName>
    </recommendedName>
</protein>
<keyword evidence="1" id="KW-0433">Leucine-rich repeat</keyword>
<dbReference type="EMBL" id="JARBHA010000009">
    <property type="protein sequence ID" value="KAJ9692936.1"/>
    <property type="molecule type" value="Genomic_DNA"/>
</dbReference>
<evidence type="ECO:0000256" key="2">
    <source>
        <dbReference type="ARBA" id="ARBA00022737"/>
    </source>
</evidence>
<evidence type="ECO:0000256" key="1">
    <source>
        <dbReference type="ARBA" id="ARBA00022614"/>
    </source>
</evidence>
<comment type="caution">
    <text evidence="4">The sequence shown here is derived from an EMBL/GenBank/DDBJ whole genome shotgun (WGS) entry which is preliminary data.</text>
</comment>
<evidence type="ECO:0000313" key="5">
    <source>
        <dbReference type="Proteomes" id="UP001168098"/>
    </source>
</evidence>
<dbReference type="Pfam" id="PF20160">
    <property type="entry name" value="C-JID"/>
    <property type="match status" value="1"/>
</dbReference>
<organism evidence="4 5">
    <name type="scientific">Vitis rotundifolia</name>
    <name type="common">Muscadine grape</name>
    <dbReference type="NCBI Taxonomy" id="103349"/>
    <lineage>
        <taxon>Eukaryota</taxon>
        <taxon>Viridiplantae</taxon>
        <taxon>Streptophyta</taxon>
        <taxon>Embryophyta</taxon>
        <taxon>Tracheophyta</taxon>
        <taxon>Spermatophyta</taxon>
        <taxon>Magnoliopsida</taxon>
        <taxon>eudicotyledons</taxon>
        <taxon>Gunneridae</taxon>
        <taxon>Pentapetalae</taxon>
        <taxon>rosids</taxon>
        <taxon>Vitales</taxon>
        <taxon>Vitaceae</taxon>
        <taxon>Viteae</taxon>
        <taxon>Vitis</taxon>
    </lineage>
</organism>
<keyword evidence="2" id="KW-0677">Repeat</keyword>
<dbReference type="Gene3D" id="3.80.10.10">
    <property type="entry name" value="Ribonuclease Inhibitor"/>
    <property type="match status" value="1"/>
</dbReference>
<reference evidence="4 5" key="1">
    <citation type="journal article" date="2023" name="BMC Biotechnol.">
        <title>Vitis rotundifolia cv Carlos genome sequencing.</title>
        <authorList>
            <person name="Huff M."/>
            <person name="Hulse-Kemp A."/>
            <person name="Scheffler B."/>
            <person name="Youngblood R."/>
            <person name="Simpson S."/>
            <person name="Babiker E."/>
            <person name="Staton M."/>
        </authorList>
    </citation>
    <scope>NUCLEOTIDE SEQUENCE [LARGE SCALE GENOMIC DNA]</scope>
    <source>
        <tissue evidence="4">Leaf</tissue>
    </source>
</reference>
<dbReference type="PANTHER" id="PTHR16083">
    <property type="entry name" value="LEUCINE RICH REPEAT CONTAINING PROTEIN"/>
    <property type="match status" value="1"/>
</dbReference>
<dbReference type="InterPro" id="IPR032675">
    <property type="entry name" value="LRR_dom_sf"/>
</dbReference>
<keyword evidence="5" id="KW-1185">Reference proteome</keyword>
<sequence length="320" mass="36681">MERGILTDIFHQSSLETLSLHDCNLMEEGIPSEIWNLSSLVELSLFLNLSHCKNLLRFPDLPTSLTGLNLNHCKKLQEIPEVPSSLRFLDVHCSDGILFSPSLLSIHPLVNCFKSELIQETEISIGASDFQGKGMSIVIPRSSGILSSPRIGTKIMTCWDLLYAVFMFRYLMLSLTMDHWTSIEFECGSYWCKVITIFILGNNGIWEWIRQQKNGSQITIELPMDWSQNNFLGFASYSVYVPLHIESKEDPRSLECELNLHGHRYESLDGLSFELWPMDELSFRSNYSCCHNRGESNRVWWHIVLRLLLRISVGQMNGGI</sequence>
<proteinExistence type="predicted"/>
<feature type="domain" description="C-JID" evidence="3">
    <location>
        <begin position="204"/>
        <end position="260"/>
    </location>
</feature>
<name>A0AA39DQ13_VITRO</name>
<dbReference type="Proteomes" id="UP001168098">
    <property type="component" value="Unassembled WGS sequence"/>
</dbReference>
<dbReference type="InterPro" id="IPR045344">
    <property type="entry name" value="C-JID"/>
</dbReference>
<dbReference type="PANTHER" id="PTHR16083:SF88">
    <property type="entry name" value="NBS-LRR RESISTANCE PROTEIN"/>
    <property type="match status" value="1"/>
</dbReference>
<dbReference type="AlphaFoldDB" id="A0AA39DQ13"/>